<dbReference type="RefSeq" id="WP_153249722.1">
    <property type="nucleotide sequence ID" value="NZ_CP044205.1"/>
</dbReference>
<organism evidence="3 4">
    <name type="scientific">Candidatus Methylospira mobilis</name>
    <dbReference type="NCBI Taxonomy" id="1808979"/>
    <lineage>
        <taxon>Bacteria</taxon>
        <taxon>Pseudomonadati</taxon>
        <taxon>Pseudomonadota</taxon>
        <taxon>Gammaproteobacteria</taxon>
        <taxon>Methylococcales</taxon>
        <taxon>Methylococcaceae</taxon>
        <taxon>Candidatus Methylospira</taxon>
    </lineage>
</organism>
<evidence type="ECO:0000313" key="4">
    <source>
        <dbReference type="Proteomes" id="UP000325755"/>
    </source>
</evidence>
<evidence type="ECO:0000256" key="1">
    <source>
        <dbReference type="SAM" id="SignalP"/>
    </source>
</evidence>
<gene>
    <name evidence="3" type="ORF">F6R98_14825</name>
</gene>
<dbReference type="Pfam" id="PF05618">
    <property type="entry name" value="Zn_protease"/>
    <property type="match status" value="1"/>
</dbReference>
<feature type="domain" description="Retropepsin-like aspartic endopeptidase" evidence="2">
    <location>
        <begin position="46"/>
        <end position="177"/>
    </location>
</feature>
<dbReference type="GO" id="GO:0006508">
    <property type="term" value="P:proteolysis"/>
    <property type="evidence" value="ECO:0007669"/>
    <property type="project" value="UniProtKB-KW"/>
</dbReference>
<dbReference type="PANTHER" id="PTHR38037:SF2">
    <property type="entry name" value="ATP-DEPENDENT ZINC PROTEASE DOMAIN-CONTAINING PROTEIN-RELATED"/>
    <property type="match status" value="1"/>
</dbReference>
<sequence>MSRLPALLLLLSLISMHTLAYCEEDDEPRLGPESSGQNKFAGPRPVMGWLETVFLEPWHRRVTAKLDSGAKTSSLHADNVEHFTKNGRPWVRFSMMDIEGRQLPAIVVERELVRTAVIKSHQNESSKRDVVMMTVCKNGKDYEEEFNLVDRSKFNYPVLLGRSFLKDLGLVDANATFLFTGDADPCAQRSVTTP</sequence>
<evidence type="ECO:0000313" key="3">
    <source>
        <dbReference type="EMBL" id="QFY43742.1"/>
    </source>
</evidence>
<dbReference type="InParanoid" id="A0A5Q0BKS9"/>
<dbReference type="EMBL" id="CP044205">
    <property type="protein sequence ID" value="QFY43742.1"/>
    <property type="molecule type" value="Genomic_DNA"/>
</dbReference>
<dbReference type="AlphaFoldDB" id="A0A5Q0BKS9"/>
<keyword evidence="3" id="KW-0645">Protease</keyword>
<evidence type="ECO:0000259" key="2">
    <source>
        <dbReference type="Pfam" id="PF05618"/>
    </source>
</evidence>
<dbReference type="SUPFAM" id="SSF50630">
    <property type="entry name" value="Acid proteases"/>
    <property type="match status" value="1"/>
</dbReference>
<dbReference type="PANTHER" id="PTHR38037">
    <property type="entry name" value="ZN_PROTEASE DOMAIN-CONTAINING PROTEIN"/>
    <property type="match status" value="1"/>
</dbReference>
<dbReference type="Proteomes" id="UP000325755">
    <property type="component" value="Chromosome"/>
</dbReference>
<dbReference type="GO" id="GO:0008233">
    <property type="term" value="F:peptidase activity"/>
    <property type="evidence" value="ECO:0007669"/>
    <property type="project" value="UniProtKB-KW"/>
</dbReference>
<name>A0A5Q0BKS9_9GAMM</name>
<keyword evidence="4" id="KW-1185">Reference proteome</keyword>
<reference evidence="3 4" key="1">
    <citation type="submission" date="2019-09" db="EMBL/GenBank/DDBJ databases">
        <title>Ecophysiology of the spiral-shaped methanotroph Methylospira mobilis as revealed by the complete genome sequence.</title>
        <authorList>
            <person name="Oshkin I.Y."/>
            <person name="Dedysh S.N."/>
            <person name="Miroshnikov K."/>
            <person name="Danilova O.V."/>
            <person name="Hakobyan A."/>
            <person name="Liesack W."/>
        </authorList>
    </citation>
    <scope>NUCLEOTIDE SEQUENCE [LARGE SCALE GENOMIC DNA]</scope>
    <source>
        <strain evidence="3 4">Shm1</strain>
    </source>
</reference>
<dbReference type="InterPro" id="IPR021109">
    <property type="entry name" value="Peptidase_aspartic_dom_sf"/>
</dbReference>
<dbReference type="OrthoDB" id="9782977at2"/>
<keyword evidence="1" id="KW-0732">Signal</keyword>
<protein>
    <submittedName>
        <fullName evidence="3">ATP-dependent zinc protease</fullName>
    </submittedName>
</protein>
<dbReference type="KEGG" id="mmob:F6R98_14825"/>
<keyword evidence="3" id="KW-0378">Hydrolase</keyword>
<proteinExistence type="predicted"/>
<dbReference type="Gene3D" id="2.40.70.10">
    <property type="entry name" value="Acid Proteases"/>
    <property type="match status" value="1"/>
</dbReference>
<feature type="signal peptide" evidence="1">
    <location>
        <begin position="1"/>
        <end position="20"/>
    </location>
</feature>
<accession>A0A5Q0BKS9</accession>
<feature type="chain" id="PRO_5025025020" evidence="1">
    <location>
        <begin position="21"/>
        <end position="194"/>
    </location>
</feature>
<dbReference type="InterPro" id="IPR008503">
    <property type="entry name" value="Asp_endopeptidase"/>
</dbReference>